<feature type="compositionally biased region" description="Polar residues" evidence="1">
    <location>
        <begin position="168"/>
        <end position="182"/>
    </location>
</feature>
<sequence>MEQRLNAVMPVTSPTHGHPAPNSAGIFAKMLPFVKYAVGALFISSTVLYVVHRNNLPAPVLEPADNAITIKDSTTLTKDSMADHVSIPVVSKPDTALAADKTTAADPEKTKSSLPDIPEEERSSVTTVSTKQRTAAANTSGISPMSGAAPNTTAPAANDPASAAPGHSASNVSAGNNSTSSYLPAAGGRSAKSSATYKTAAQHTPADPGDKAGRHSGTTVLHIRRHITPSGNNAGESERNDNDITATNTLSSSGLSQEVSGNTAASDLAAVNGSEASAMLKPALPARLNLQALPLYHHKTEHPLKASRETIDRLASNHLPQVKQHTPGFWQLLGQWTIPVPVNSHPGYYKGPDGNSQLYRLLIPGIRIQRTWNNAAISLDMNAMATQLYKDAPYYSGISLAGPNDKITRTLRQTFGYSASLAYHHRIVGDFFGSAGVQGYYGHTASIFETKEVRDTISTRTNNSTTADKSKTWNSIGQFQGNITAEVYYDHHRWQAAARTVIPVLHTAKDSLGMNMKLVMQWELLLRWKINRRK</sequence>
<protein>
    <submittedName>
        <fullName evidence="2">Uncharacterized protein</fullName>
    </submittedName>
</protein>
<feature type="region of interest" description="Disordered" evidence="1">
    <location>
        <begin position="97"/>
        <end position="258"/>
    </location>
</feature>
<proteinExistence type="predicted"/>
<dbReference type="EMBL" id="QFFJ01000001">
    <property type="protein sequence ID" value="RBL92895.1"/>
    <property type="molecule type" value="Genomic_DNA"/>
</dbReference>
<evidence type="ECO:0000256" key="1">
    <source>
        <dbReference type="SAM" id="MobiDB-lite"/>
    </source>
</evidence>
<organism evidence="2 3">
    <name type="scientific">Chitinophaga flava</name>
    <dbReference type="NCBI Taxonomy" id="2259036"/>
    <lineage>
        <taxon>Bacteria</taxon>
        <taxon>Pseudomonadati</taxon>
        <taxon>Bacteroidota</taxon>
        <taxon>Chitinophagia</taxon>
        <taxon>Chitinophagales</taxon>
        <taxon>Chitinophagaceae</taxon>
        <taxon>Chitinophaga</taxon>
    </lineage>
</organism>
<evidence type="ECO:0000313" key="3">
    <source>
        <dbReference type="Proteomes" id="UP000253410"/>
    </source>
</evidence>
<keyword evidence="3" id="KW-1185">Reference proteome</keyword>
<feature type="compositionally biased region" description="Low complexity" evidence="1">
    <location>
        <begin position="190"/>
        <end position="201"/>
    </location>
</feature>
<feature type="compositionally biased region" description="Polar residues" evidence="1">
    <location>
        <begin position="243"/>
        <end position="258"/>
    </location>
</feature>
<gene>
    <name evidence="2" type="ORF">DF182_10050</name>
</gene>
<dbReference type="Proteomes" id="UP000253410">
    <property type="component" value="Unassembled WGS sequence"/>
</dbReference>
<evidence type="ECO:0000313" key="2">
    <source>
        <dbReference type="EMBL" id="RBL92895.1"/>
    </source>
</evidence>
<dbReference type="AlphaFoldDB" id="A0A365Y4S6"/>
<feature type="compositionally biased region" description="Low complexity" evidence="1">
    <location>
        <begin position="146"/>
        <end position="166"/>
    </location>
</feature>
<reference evidence="2 3" key="1">
    <citation type="submission" date="2018-05" db="EMBL/GenBank/DDBJ databases">
        <title>Chitinophaga sp. K3CV102501T nov., isolated from isolated from a monsoon evergreen broad-leaved forest soil.</title>
        <authorList>
            <person name="Lv Y."/>
        </authorList>
    </citation>
    <scope>NUCLEOTIDE SEQUENCE [LARGE SCALE GENOMIC DNA]</scope>
    <source>
        <strain evidence="2 3">GDMCC 1.1325</strain>
    </source>
</reference>
<accession>A0A365Y4S6</accession>
<comment type="caution">
    <text evidence="2">The sequence shown here is derived from an EMBL/GenBank/DDBJ whole genome shotgun (WGS) entry which is preliminary data.</text>
</comment>
<feature type="compositionally biased region" description="Polar residues" evidence="1">
    <location>
        <begin position="124"/>
        <end position="143"/>
    </location>
</feature>
<name>A0A365Y4S6_9BACT</name>